<dbReference type="InterPro" id="IPR003593">
    <property type="entry name" value="AAA+_ATPase"/>
</dbReference>
<feature type="compositionally biased region" description="Polar residues" evidence="14">
    <location>
        <begin position="518"/>
        <end position="527"/>
    </location>
</feature>
<dbReference type="NCBIfam" id="TIGR03499">
    <property type="entry name" value="FlhF"/>
    <property type="match status" value="1"/>
</dbReference>
<feature type="region of interest" description="Disordered" evidence="14">
    <location>
        <begin position="84"/>
        <end position="108"/>
    </location>
</feature>
<dbReference type="Proteomes" id="UP000292939">
    <property type="component" value="Chromosome"/>
</dbReference>
<evidence type="ECO:0000256" key="6">
    <source>
        <dbReference type="ARBA" id="ARBA00022741"/>
    </source>
</evidence>
<evidence type="ECO:0000256" key="3">
    <source>
        <dbReference type="ARBA" id="ARBA00014919"/>
    </source>
</evidence>
<comment type="similarity">
    <text evidence="2">Belongs to the GTP-binding SRP family.</text>
</comment>
<dbReference type="Gene3D" id="1.20.120.1380">
    <property type="entry name" value="Flagellar FlhF biosynthesis protein, N domain"/>
    <property type="match status" value="1"/>
</dbReference>
<dbReference type="SMART" id="SM00962">
    <property type="entry name" value="SRP54"/>
    <property type="match status" value="1"/>
</dbReference>
<dbReference type="GO" id="GO:0015031">
    <property type="term" value="P:protein transport"/>
    <property type="evidence" value="ECO:0007669"/>
    <property type="project" value="UniProtKB-KW"/>
</dbReference>
<dbReference type="GO" id="GO:0005047">
    <property type="term" value="F:signal recognition particle binding"/>
    <property type="evidence" value="ECO:0007669"/>
    <property type="project" value="TreeGrafter"/>
</dbReference>
<keyword evidence="6" id="KW-0547">Nucleotide-binding</keyword>
<keyword evidence="10" id="KW-0472">Membrane</keyword>
<evidence type="ECO:0000256" key="7">
    <source>
        <dbReference type="ARBA" id="ARBA00022795"/>
    </source>
</evidence>
<keyword evidence="11" id="KW-1006">Bacterial flagellum protein export</keyword>
<protein>
    <recommendedName>
        <fullName evidence="3 13">Flagellar biosynthesis protein FlhF</fullName>
    </recommendedName>
</protein>
<evidence type="ECO:0000256" key="12">
    <source>
        <dbReference type="ARBA" id="ARBA00025337"/>
    </source>
</evidence>
<dbReference type="InterPro" id="IPR000897">
    <property type="entry name" value="SRP54_GTPase_dom"/>
</dbReference>
<evidence type="ECO:0000313" key="17">
    <source>
        <dbReference type="EMBL" id="QBK04091.1"/>
    </source>
</evidence>
<evidence type="ECO:0000256" key="9">
    <source>
        <dbReference type="ARBA" id="ARBA00023134"/>
    </source>
</evidence>
<evidence type="ECO:0000256" key="4">
    <source>
        <dbReference type="ARBA" id="ARBA00022448"/>
    </source>
</evidence>
<dbReference type="FunFam" id="3.40.50.300:FF:000695">
    <property type="entry name" value="Flagellar biosynthesis regulator FlhF"/>
    <property type="match status" value="1"/>
</dbReference>
<keyword evidence="17" id="KW-0966">Cell projection</keyword>
<dbReference type="EMBL" id="CP031395">
    <property type="protein sequence ID" value="QBK04091.1"/>
    <property type="molecule type" value="Genomic_DNA"/>
</dbReference>
<evidence type="ECO:0000256" key="10">
    <source>
        <dbReference type="ARBA" id="ARBA00023136"/>
    </source>
</evidence>
<dbReference type="InterPro" id="IPR020006">
    <property type="entry name" value="FlhF"/>
</dbReference>
<evidence type="ECO:0000259" key="16">
    <source>
        <dbReference type="SMART" id="SM00962"/>
    </source>
</evidence>
<keyword evidence="9" id="KW-0342">GTP-binding</keyword>
<proteinExistence type="inferred from homology"/>
<evidence type="ECO:0000259" key="15">
    <source>
        <dbReference type="SMART" id="SM00382"/>
    </source>
</evidence>
<dbReference type="RefSeq" id="WP_131278101.1">
    <property type="nucleotide sequence ID" value="NZ_CP031395.1"/>
</dbReference>
<keyword evidence="5" id="KW-1003">Cell membrane</keyword>
<dbReference type="Pfam" id="PF00448">
    <property type="entry name" value="SRP54"/>
    <property type="match status" value="1"/>
</dbReference>
<dbReference type="InterPro" id="IPR047040">
    <property type="entry name" value="FlhF__GTPase_dom"/>
</dbReference>
<sequence length="547" mass="58647">MSIQRFHAPTAREALAKARAAFGEEAIILSNKPTAQGGVEVVATNSSTLAALDQAADNVMATEDKAESSTFGFLSRRKANAEKAAKEAARSARGPLLEPDGDVPEPAERAERAARAALRASPRSTVEEDADQLAMSTLSFQDYVRERVLQRRHETRQHEARQAAHTAQGGSGINVGGAAPRTYAVVPPDQPTPAPRRVAMPEVAPQTVVPEGLMNELNAMKDLIEERFSTLAWLGQAKQNPVRANLTLKLIRAGYSPNLARAALEKMPNDTTPAEAMRWMLAVLERNLKTDKNEPALHEAGGIYALVGATGVGKTTTAAKLAAQCARDFGAASVGLITLDSYRIGAHEQLRTYGRMLGVVAHMAHDQSALQDLLGLLSNRKMVIIDTTGVAPRDPRKREVLDMLDLPGVQRLMVLNAANHGDAQDEAVASFRSSGAQHAVLTKTDEAVKLGPTLDAAIRHRLVLRGVSCGQRVPEDWARADADQLVKLSMRSTGRSAHDPQLGDLDLYFTQMESRAQSVQGLATAQQPVPPTARRPGSAAHGGNLHA</sequence>
<evidence type="ECO:0000256" key="5">
    <source>
        <dbReference type="ARBA" id="ARBA00022475"/>
    </source>
</evidence>
<gene>
    <name evidence="17" type="primary">flhF</name>
    <name evidence="17" type="ORF">DW355_04235</name>
</gene>
<dbReference type="KEGG" id="hgr:DW355_04235"/>
<feature type="domain" description="AAA+ ATPase" evidence="15">
    <location>
        <begin position="300"/>
        <end position="468"/>
    </location>
</feature>
<dbReference type="GO" id="GO:0005886">
    <property type="term" value="C:plasma membrane"/>
    <property type="evidence" value="ECO:0007669"/>
    <property type="project" value="UniProtKB-SubCell"/>
</dbReference>
<dbReference type="SMART" id="SM00382">
    <property type="entry name" value="AAA"/>
    <property type="match status" value="1"/>
</dbReference>
<dbReference type="CDD" id="cd17873">
    <property type="entry name" value="FlhF"/>
    <property type="match status" value="1"/>
</dbReference>
<dbReference type="GO" id="GO:0005525">
    <property type="term" value="F:GTP binding"/>
    <property type="evidence" value="ECO:0007669"/>
    <property type="project" value="UniProtKB-UniRule"/>
</dbReference>
<keyword evidence="8" id="KW-0653">Protein transport</keyword>
<dbReference type="PANTHER" id="PTHR43134">
    <property type="entry name" value="SIGNAL RECOGNITION PARTICLE RECEPTOR SUBUNIT ALPHA"/>
    <property type="match status" value="1"/>
</dbReference>
<name>A0A4P6UL01_9BURK</name>
<reference evidence="17 18" key="1">
    <citation type="submission" date="2018-07" db="EMBL/GenBank/DDBJ databases">
        <title>Exploring interactions and the metabolic potential of the ultra-small soil bacteria Hylemonella gracilis.</title>
        <authorList>
            <person name="Tyc O."/>
            <person name="Kulkarni P."/>
            <person name="Gawehns F."/>
            <person name="Hundscheid M."/>
            <person name="Zweers H."/>
            <person name="Garbeva P."/>
        </authorList>
    </citation>
    <scope>NUCLEOTIDE SEQUENCE [LARGE SCALE GENOMIC DNA]</scope>
    <source>
        <strain evidence="17 18">NS1</strain>
    </source>
</reference>
<evidence type="ECO:0000313" key="18">
    <source>
        <dbReference type="Proteomes" id="UP000292939"/>
    </source>
</evidence>
<evidence type="ECO:0000256" key="8">
    <source>
        <dbReference type="ARBA" id="ARBA00022927"/>
    </source>
</evidence>
<evidence type="ECO:0000256" key="13">
    <source>
        <dbReference type="NCBIfam" id="TIGR03499"/>
    </source>
</evidence>
<accession>A0A4P6UL01</accession>
<organism evidence="17 18">
    <name type="scientific">Hylemonella gracilis</name>
    <dbReference type="NCBI Taxonomy" id="80880"/>
    <lineage>
        <taxon>Bacteria</taxon>
        <taxon>Pseudomonadati</taxon>
        <taxon>Pseudomonadota</taxon>
        <taxon>Betaproteobacteria</taxon>
        <taxon>Burkholderiales</taxon>
        <taxon>Comamonadaceae</taxon>
        <taxon>Hylemonella</taxon>
    </lineage>
</organism>
<dbReference type="AlphaFoldDB" id="A0A4P6UL01"/>
<feature type="domain" description="SRP54-type proteins GTP-binding" evidence="16">
    <location>
        <begin position="301"/>
        <end position="491"/>
    </location>
</feature>
<dbReference type="GO" id="GO:0006614">
    <property type="term" value="P:SRP-dependent cotranslational protein targeting to membrane"/>
    <property type="evidence" value="ECO:0007669"/>
    <property type="project" value="UniProtKB-UniRule"/>
</dbReference>
<evidence type="ECO:0000256" key="2">
    <source>
        <dbReference type="ARBA" id="ARBA00008531"/>
    </source>
</evidence>
<dbReference type="Gene3D" id="3.40.50.300">
    <property type="entry name" value="P-loop containing nucleotide triphosphate hydrolases"/>
    <property type="match status" value="1"/>
</dbReference>
<keyword evidence="17" id="KW-0969">Cilium</keyword>
<dbReference type="GO" id="GO:0044781">
    <property type="term" value="P:bacterial-type flagellum organization"/>
    <property type="evidence" value="ECO:0007669"/>
    <property type="project" value="UniProtKB-UniRule"/>
</dbReference>
<keyword evidence="17" id="KW-0282">Flagellum</keyword>
<evidence type="ECO:0000256" key="11">
    <source>
        <dbReference type="ARBA" id="ARBA00023225"/>
    </source>
</evidence>
<evidence type="ECO:0000256" key="14">
    <source>
        <dbReference type="SAM" id="MobiDB-lite"/>
    </source>
</evidence>
<keyword evidence="4" id="KW-0813">Transport</keyword>
<comment type="subcellular location">
    <subcellularLocation>
        <location evidence="1">Cell membrane</location>
        <topology evidence="1">Peripheral membrane protein</topology>
        <orientation evidence="1">Cytoplasmic side</orientation>
    </subcellularLocation>
</comment>
<keyword evidence="7" id="KW-1005">Bacterial flagellum biogenesis</keyword>
<dbReference type="SUPFAM" id="SSF52540">
    <property type="entry name" value="P-loop containing nucleoside triphosphate hydrolases"/>
    <property type="match status" value="1"/>
</dbReference>
<comment type="function">
    <text evidence="12">Necessary for flagellar biosynthesis. May be involved in translocation of the flagellum.</text>
</comment>
<dbReference type="PANTHER" id="PTHR43134:SF3">
    <property type="entry name" value="FLAGELLAR BIOSYNTHESIS PROTEIN FLHF"/>
    <property type="match status" value="1"/>
</dbReference>
<feature type="region of interest" description="Disordered" evidence="14">
    <location>
        <begin position="518"/>
        <end position="547"/>
    </location>
</feature>
<dbReference type="GO" id="GO:0003924">
    <property type="term" value="F:GTPase activity"/>
    <property type="evidence" value="ECO:0007669"/>
    <property type="project" value="UniProtKB-UniRule"/>
</dbReference>
<dbReference type="OrthoDB" id="9778554at2"/>
<dbReference type="InterPro" id="IPR027417">
    <property type="entry name" value="P-loop_NTPase"/>
</dbReference>
<evidence type="ECO:0000256" key="1">
    <source>
        <dbReference type="ARBA" id="ARBA00004413"/>
    </source>
</evidence>